<keyword evidence="1" id="KW-0805">Transcription regulation</keyword>
<dbReference type="PANTHER" id="PTHR30055">
    <property type="entry name" value="HTH-TYPE TRANSCRIPTIONAL REGULATOR RUTR"/>
    <property type="match status" value="1"/>
</dbReference>
<keyword evidence="3" id="KW-0804">Transcription</keyword>
<dbReference type="GO" id="GO:0003700">
    <property type="term" value="F:DNA-binding transcription factor activity"/>
    <property type="evidence" value="ECO:0007669"/>
    <property type="project" value="TreeGrafter"/>
</dbReference>
<evidence type="ECO:0000313" key="6">
    <source>
        <dbReference type="EMBL" id="TNC51750.1"/>
    </source>
</evidence>
<reference evidence="6 8" key="1">
    <citation type="submission" date="2019-05" db="EMBL/GenBank/DDBJ databases">
        <title>Mumia sp. nov., isolated from the intestinal contents of plateau pika (Ochotona curzoniae) in the Qinghai-Tibet plateau of China.</title>
        <authorList>
            <person name="Tian Z."/>
        </authorList>
    </citation>
    <scope>NUCLEOTIDE SEQUENCE [LARGE SCALE GENOMIC DNA]</scope>
    <source>
        <strain evidence="8">527</strain>
        <strain evidence="6">Z527</strain>
    </source>
</reference>
<dbReference type="InterPro" id="IPR001647">
    <property type="entry name" value="HTH_TetR"/>
</dbReference>
<dbReference type="Proteomes" id="UP000306740">
    <property type="component" value="Unassembled WGS sequence"/>
</dbReference>
<dbReference type="PROSITE" id="PS50977">
    <property type="entry name" value="HTH_TETR_2"/>
    <property type="match status" value="1"/>
</dbReference>
<evidence type="ECO:0000313" key="8">
    <source>
        <dbReference type="Proteomes" id="UP000306740"/>
    </source>
</evidence>
<dbReference type="InterPro" id="IPR050109">
    <property type="entry name" value="HTH-type_TetR-like_transc_reg"/>
</dbReference>
<comment type="caution">
    <text evidence="6">The sequence shown here is derived from an EMBL/GenBank/DDBJ whole genome shotgun (WGS) entry which is preliminary data.</text>
</comment>
<dbReference type="InterPro" id="IPR009057">
    <property type="entry name" value="Homeodomain-like_sf"/>
</dbReference>
<evidence type="ECO:0000259" key="5">
    <source>
        <dbReference type="PROSITE" id="PS50977"/>
    </source>
</evidence>
<evidence type="ECO:0000256" key="4">
    <source>
        <dbReference type="PROSITE-ProRule" id="PRU00335"/>
    </source>
</evidence>
<dbReference type="GO" id="GO:0000976">
    <property type="term" value="F:transcription cis-regulatory region binding"/>
    <property type="evidence" value="ECO:0007669"/>
    <property type="project" value="TreeGrafter"/>
</dbReference>
<evidence type="ECO:0000256" key="1">
    <source>
        <dbReference type="ARBA" id="ARBA00023015"/>
    </source>
</evidence>
<organism evidence="6 8">
    <name type="scientific">Mumia zhuanghuii</name>
    <dbReference type="NCBI Taxonomy" id="2585211"/>
    <lineage>
        <taxon>Bacteria</taxon>
        <taxon>Bacillati</taxon>
        <taxon>Actinomycetota</taxon>
        <taxon>Actinomycetes</taxon>
        <taxon>Propionibacteriales</taxon>
        <taxon>Nocardioidaceae</taxon>
        <taxon>Mumia</taxon>
    </lineage>
</organism>
<protein>
    <submittedName>
        <fullName evidence="6">TetR/AcrR family transcriptional regulator</fullName>
    </submittedName>
</protein>
<accession>A0A5C4N2Q6</accession>
<proteinExistence type="predicted"/>
<dbReference type="EMBL" id="VDFR01000004">
    <property type="protein sequence ID" value="TNC52138.1"/>
    <property type="molecule type" value="Genomic_DNA"/>
</dbReference>
<evidence type="ECO:0000313" key="7">
    <source>
        <dbReference type="EMBL" id="TNC52138.1"/>
    </source>
</evidence>
<dbReference type="EMBL" id="VDFR01000005">
    <property type="protein sequence ID" value="TNC51750.1"/>
    <property type="molecule type" value="Genomic_DNA"/>
</dbReference>
<keyword evidence="2 4" id="KW-0238">DNA-binding</keyword>
<dbReference type="SUPFAM" id="SSF48498">
    <property type="entry name" value="Tetracyclin repressor-like, C-terminal domain"/>
    <property type="match status" value="1"/>
</dbReference>
<dbReference type="SUPFAM" id="SSF46689">
    <property type="entry name" value="Homeodomain-like"/>
    <property type="match status" value="1"/>
</dbReference>
<evidence type="ECO:0000256" key="3">
    <source>
        <dbReference type="ARBA" id="ARBA00023163"/>
    </source>
</evidence>
<feature type="DNA-binding region" description="H-T-H motif" evidence="4">
    <location>
        <begin position="33"/>
        <end position="52"/>
    </location>
</feature>
<feature type="domain" description="HTH tetR-type" evidence="5">
    <location>
        <begin position="10"/>
        <end position="70"/>
    </location>
</feature>
<dbReference type="Pfam" id="PF00440">
    <property type="entry name" value="TetR_N"/>
    <property type="match status" value="1"/>
</dbReference>
<name>A0A5C4N2Q6_9ACTN</name>
<evidence type="ECO:0000256" key="2">
    <source>
        <dbReference type="ARBA" id="ARBA00023125"/>
    </source>
</evidence>
<dbReference type="PANTHER" id="PTHR30055:SF234">
    <property type="entry name" value="HTH-TYPE TRANSCRIPTIONAL REGULATOR BETI"/>
    <property type="match status" value="1"/>
</dbReference>
<sequence>MCTIRFMRNPRPREDLLEKAIAYFVAHGVGDTSLRTLAAEIGTSHRMLIYHFGSREGLLTAIVSSFWHGQQAVLDELTSADPGDPRGNAWRMWEVMVEGSAITPLVFELSAPAMQEAPWTESFREGTAAWVRQIGAHLVAYGEPPARAEALARAAMAVVRGALWELAITGDRAAADLAVRTVLDETWPGR</sequence>
<dbReference type="Gene3D" id="1.10.357.10">
    <property type="entry name" value="Tetracycline Repressor, domain 2"/>
    <property type="match status" value="1"/>
</dbReference>
<dbReference type="OrthoDB" id="5177743at2"/>
<gene>
    <name evidence="7" type="ORF">FHE65_00745</name>
    <name evidence="6" type="ORF">FHE65_01185</name>
</gene>
<dbReference type="InterPro" id="IPR036271">
    <property type="entry name" value="Tet_transcr_reg_TetR-rel_C_sf"/>
</dbReference>
<dbReference type="AlphaFoldDB" id="A0A5C4N2Q6"/>